<evidence type="ECO:0000313" key="2">
    <source>
        <dbReference type="Proteomes" id="UP001499988"/>
    </source>
</evidence>
<name>A0ABP9F3M3_9GAMM</name>
<gene>
    <name evidence="1" type="ORF">GCM10023333_21040</name>
</gene>
<accession>A0ABP9F3M3</accession>
<dbReference type="EMBL" id="BAABJZ010000071">
    <property type="protein sequence ID" value="GAA4887418.1"/>
    <property type="molecule type" value="Genomic_DNA"/>
</dbReference>
<protein>
    <recommendedName>
        <fullName evidence="3">DUF2442 domain-containing protein</fullName>
    </recommendedName>
</protein>
<evidence type="ECO:0008006" key="3">
    <source>
        <dbReference type="Google" id="ProtNLM"/>
    </source>
</evidence>
<proteinExistence type="predicted"/>
<reference evidence="2" key="1">
    <citation type="journal article" date="2019" name="Int. J. Syst. Evol. Microbiol.">
        <title>The Global Catalogue of Microorganisms (GCM) 10K type strain sequencing project: providing services to taxonomists for standard genome sequencing and annotation.</title>
        <authorList>
            <consortium name="The Broad Institute Genomics Platform"/>
            <consortium name="The Broad Institute Genome Sequencing Center for Infectious Disease"/>
            <person name="Wu L."/>
            <person name="Ma J."/>
        </authorList>
    </citation>
    <scope>NUCLEOTIDE SEQUENCE [LARGE SCALE GENOMIC DNA]</scope>
    <source>
        <strain evidence="2">JCM 18401</strain>
    </source>
</reference>
<dbReference type="Proteomes" id="UP001499988">
    <property type="component" value="Unassembled WGS sequence"/>
</dbReference>
<dbReference type="RefSeq" id="WP_345335340.1">
    <property type="nucleotide sequence ID" value="NZ_BAABJZ010000071.1"/>
</dbReference>
<comment type="caution">
    <text evidence="1">The sequence shown here is derived from an EMBL/GenBank/DDBJ whole genome shotgun (WGS) entry which is preliminary data.</text>
</comment>
<keyword evidence="2" id="KW-1185">Reference proteome</keyword>
<evidence type="ECO:0000313" key="1">
    <source>
        <dbReference type="EMBL" id="GAA4887418.1"/>
    </source>
</evidence>
<sequence length="99" mass="11208">MEVRTKSFQLVEPGSEESRFVVDPSGFLFVELARSDREFSAPFSQLDFEQDLAGHTRVRCVTADPKLNWQLTMQDEDAGYLLSLIGNVEEQLESLLQPA</sequence>
<organism evidence="1 2">
    <name type="scientific">Ferrimonas pelagia</name>
    <dbReference type="NCBI Taxonomy" id="1177826"/>
    <lineage>
        <taxon>Bacteria</taxon>
        <taxon>Pseudomonadati</taxon>
        <taxon>Pseudomonadota</taxon>
        <taxon>Gammaproteobacteria</taxon>
        <taxon>Alteromonadales</taxon>
        <taxon>Ferrimonadaceae</taxon>
        <taxon>Ferrimonas</taxon>
    </lineage>
</organism>